<dbReference type="Gene3D" id="3.10.450.230">
    <property type="entry name" value="VirB8 protein"/>
    <property type="match status" value="1"/>
</dbReference>
<proteinExistence type="predicted"/>
<dbReference type="SUPFAM" id="SSF54427">
    <property type="entry name" value="NTF2-like"/>
    <property type="match status" value="1"/>
</dbReference>
<dbReference type="PIRSF" id="PIRSF003299">
    <property type="entry name" value="VirB8_PtlE"/>
    <property type="match status" value="1"/>
</dbReference>
<name>A0A158KBS4_9BURK</name>
<evidence type="ECO:0000256" key="3">
    <source>
        <dbReference type="ARBA" id="ARBA00022989"/>
    </source>
</evidence>
<feature type="transmembrane region" description="Helical" evidence="5">
    <location>
        <begin position="53"/>
        <end position="76"/>
    </location>
</feature>
<keyword evidence="4 5" id="KW-0472">Membrane</keyword>
<evidence type="ECO:0000259" key="6">
    <source>
        <dbReference type="Pfam" id="PF04335"/>
    </source>
</evidence>
<dbReference type="EMBL" id="FCOL02000045">
    <property type="protein sequence ID" value="SAL78537.1"/>
    <property type="molecule type" value="Genomic_DNA"/>
</dbReference>
<keyword evidence="8" id="KW-1185">Reference proteome</keyword>
<gene>
    <name evidence="7" type="ORF">AWB67_05282</name>
</gene>
<dbReference type="InterPro" id="IPR032710">
    <property type="entry name" value="NTF2-like_dom_sf"/>
</dbReference>
<dbReference type="GO" id="GO:0016020">
    <property type="term" value="C:membrane"/>
    <property type="evidence" value="ECO:0007669"/>
    <property type="project" value="UniProtKB-SubCell"/>
</dbReference>
<accession>A0A158KBS4</accession>
<evidence type="ECO:0000256" key="5">
    <source>
        <dbReference type="SAM" id="Phobius"/>
    </source>
</evidence>
<keyword evidence="2 5" id="KW-0812">Transmembrane</keyword>
<evidence type="ECO:0000256" key="4">
    <source>
        <dbReference type="ARBA" id="ARBA00023136"/>
    </source>
</evidence>
<dbReference type="InterPro" id="IPR007430">
    <property type="entry name" value="VirB8"/>
</dbReference>
<dbReference type="GO" id="GO:0030255">
    <property type="term" value="P:protein secretion by the type IV secretion system"/>
    <property type="evidence" value="ECO:0007669"/>
    <property type="project" value="InterPro"/>
</dbReference>
<dbReference type="InterPro" id="IPR026264">
    <property type="entry name" value="VirB8/PtlE"/>
</dbReference>
<evidence type="ECO:0000256" key="2">
    <source>
        <dbReference type="ARBA" id="ARBA00022692"/>
    </source>
</evidence>
<reference evidence="7" key="1">
    <citation type="submission" date="2016-01" db="EMBL/GenBank/DDBJ databases">
        <authorList>
            <person name="Peeters C."/>
        </authorList>
    </citation>
    <scope>NUCLEOTIDE SEQUENCE [LARGE SCALE GENOMIC DNA]</scope>
    <source>
        <strain evidence="7">LMG 22937</strain>
    </source>
</reference>
<dbReference type="AlphaFoldDB" id="A0A158KBS4"/>
<sequence length="254" mass="28511">MEGWGCEVKSDPQNIARAERKAVTRAEMDVYRKERGSAEIDLLDEVLLSRKRAWQVAAGFAAFALLAWGVAGGTMLRYAQPLPQYLLTLNKSTGELSQVSIVTQSMGMDEATDQYWVSQFVIHREAYDFNAGQTDYDFLRLTAAGQVADDYLQQYRGAKPKDKVLGDSESTSVHINSVIVDTKHRVATVRYTTTKRYRDRPNADPPQYWIATLAYDYVRRPMNAAERFINPAGFQVTSFRPNPESPANVGRVGG</sequence>
<protein>
    <submittedName>
        <fullName evidence="7">VirB8 family protein</fullName>
    </submittedName>
</protein>
<comment type="caution">
    <text evidence="7">The sequence shown here is derived from an EMBL/GenBank/DDBJ whole genome shotgun (WGS) entry which is preliminary data.</text>
</comment>
<evidence type="ECO:0000256" key="1">
    <source>
        <dbReference type="ARBA" id="ARBA00004167"/>
    </source>
</evidence>
<comment type="subcellular location">
    <subcellularLocation>
        <location evidence="1">Membrane</location>
        <topology evidence="1">Single-pass membrane protein</topology>
    </subcellularLocation>
</comment>
<feature type="domain" description="Bacterial virulence protein VirB8" evidence="6">
    <location>
        <begin position="45"/>
        <end position="241"/>
    </location>
</feature>
<dbReference type="OrthoDB" id="9816242at2"/>
<dbReference type="CDD" id="cd16424">
    <property type="entry name" value="VirB8"/>
    <property type="match status" value="1"/>
</dbReference>
<dbReference type="Proteomes" id="UP000054925">
    <property type="component" value="Unassembled WGS sequence"/>
</dbReference>
<evidence type="ECO:0000313" key="8">
    <source>
        <dbReference type="Proteomes" id="UP000054925"/>
    </source>
</evidence>
<keyword evidence="3 5" id="KW-1133">Transmembrane helix</keyword>
<dbReference type="Pfam" id="PF04335">
    <property type="entry name" value="VirB8"/>
    <property type="match status" value="1"/>
</dbReference>
<organism evidence="7 8">
    <name type="scientific">Caballeronia terrestris</name>
    <dbReference type="NCBI Taxonomy" id="1226301"/>
    <lineage>
        <taxon>Bacteria</taxon>
        <taxon>Pseudomonadati</taxon>
        <taxon>Pseudomonadota</taxon>
        <taxon>Betaproteobacteria</taxon>
        <taxon>Burkholderiales</taxon>
        <taxon>Burkholderiaceae</taxon>
        <taxon>Caballeronia</taxon>
    </lineage>
</organism>
<evidence type="ECO:0000313" key="7">
    <source>
        <dbReference type="EMBL" id="SAL78537.1"/>
    </source>
</evidence>